<reference evidence="2" key="2">
    <citation type="submission" date="2014-07" db="EMBL/GenBank/DDBJ databases">
        <authorList>
            <person name="Hull J."/>
        </authorList>
    </citation>
    <scope>NUCLEOTIDE SEQUENCE</scope>
</reference>
<name>A0A0A9XQI2_LYGHE</name>
<gene>
    <name evidence="2" type="ORF">CM83_31624</name>
</gene>
<sequence length="139" mass="15762">RFYKTETRFFQEDIKVKMMNHKSLVIVITALCYLIPAEVSCERNKRIIFGIKGESSHYYYYSSFSYFVLLAPVDAAVVKENPMMLSPEVDAITCGGILIAPFVVQTAAHCVSSPLPKQRAVGIDGKDLFYEVTYYKAQK</sequence>
<feature type="non-terminal residue" evidence="2">
    <location>
        <position position="1"/>
    </location>
</feature>
<dbReference type="GO" id="GO:0004252">
    <property type="term" value="F:serine-type endopeptidase activity"/>
    <property type="evidence" value="ECO:0007669"/>
    <property type="project" value="InterPro"/>
</dbReference>
<dbReference type="InterPro" id="IPR001254">
    <property type="entry name" value="Trypsin_dom"/>
</dbReference>
<protein>
    <recommendedName>
        <fullName evidence="1">Peptidase S1 domain-containing protein</fullName>
    </recommendedName>
</protein>
<dbReference type="Gene3D" id="2.40.10.10">
    <property type="entry name" value="Trypsin-like serine proteases"/>
    <property type="match status" value="1"/>
</dbReference>
<dbReference type="InterPro" id="IPR009003">
    <property type="entry name" value="Peptidase_S1_PA"/>
</dbReference>
<dbReference type="InterPro" id="IPR043504">
    <property type="entry name" value="Peptidase_S1_PA_chymotrypsin"/>
</dbReference>
<dbReference type="EMBL" id="GBHO01022521">
    <property type="protein sequence ID" value="JAG21083.1"/>
    <property type="molecule type" value="Transcribed_RNA"/>
</dbReference>
<evidence type="ECO:0000313" key="2">
    <source>
        <dbReference type="EMBL" id="JAG21083.1"/>
    </source>
</evidence>
<dbReference type="AlphaFoldDB" id="A0A0A9XQI2"/>
<proteinExistence type="predicted"/>
<dbReference type="GO" id="GO:0006508">
    <property type="term" value="P:proteolysis"/>
    <property type="evidence" value="ECO:0007669"/>
    <property type="project" value="InterPro"/>
</dbReference>
<reference evidence="2" key="1">
    <citation type="journal article" date="2014" name="PLoS ONE">
        <title>Transcriptome-Based Identification of ABC Transporters in the Western Tarnished Plant Bug Lygus hesperus.</title>
        <authorList>
            <person name="Hull J.J."/>
            <person name="Chaney K."/>
            <person name="Geib S.M."/>
            <person name="Fabrick J.A."/>
            <person name="Brent C.S."/>
            <person name="Walsh D."/>
            <person name="Lavine L.C."/>
        </authorList>
    </citation>
    <scope>NUCLEOTIDE SEQUENCE</scope>
</reference>
<accession>A0A0A9XQI2</accession>
<dbReference type="SUPFAM" id="SSF50494">
    <property type="entry name" value="Trypsin-like serine proteases"/>
    <property type="match status" value="1"/>
</dbReference>
<feature type="domain" description="Peptidase S1" evidence="1">
    <location>
        <begin position="80"/>
        <end position="116"/>
    </location>
</feature>
<evidence type="ECO:0000259" key="1">
    <source>
        <dbReference type="Pfam" id="PF00089"/>
    </source>
</evidence>
<dbReference type="Pfam" id="PF00089">
    <property type="entry name" value="Trypsin"/>
    <property type="match status" value="1"/>
</dbReference>
<organism evidence="2">
    <name type="scientific">Lygus hesperus</name>
    <name type="common">Western plant bug</name>
    <dbReference type="NCBI Taxonomy" id="30085"/>
    <lineage>
        <taxon>Eukaryota</taxon>
        <taxon>Metazoa</taxon>
        <taxon>Ecdysozoa</taxon>
        <taxon>Arthropoda</taxon>
        <taxon>Hexapoda</taxon>
        <taxon>Insecta</taxon>
        <taxon>Pterygota</taxon>
        <taxon>Neoptera</taxon>
        <taxon>Paraneoptera</taxon>
        <taxon>Hemiptera</taxon>
        <taxon>Heteroptera</taxon>
        <taxon>Panheteroptera</taxon>
        <taxon>Cimicomorpha</taxon>
        <taxon>Miridae</taxon>
        <taxon>Mirini</taxon>
        <taxon>Lygus</taxon>
    </lineage>
</organism>